<keyword evidence="2" id="KW-1185">Reference proteome</keyword>
<accession>A0A1S6QL23</accession>
<sequence>MSGGVKQFITFKESSVPESLITKTFKLATFGLVNDGKNSTYIQPMNTVLGAGRTVNSLISYQDSTFRIDKIGERTREGDTWVHVKNTDAKDTRANGWIELKGLVEAEPKVSDDTVRIDILNSAGHLIKYFDYQKPGAQSGQTLGISYLNDGTPVWLLKATDQKKIQDAVRASLSGTGYTLDAITSSKGGFLAQATFGGKAALTALPTIKIGDDAIRINVMDPNDSVIGYVDFARKEAQRGTKVGSLGADERKQIQSQLDDKFKASTYQIKLTDSQYQQIANGNFGGQVYVSASSKTNKIADNAVRINLVSGDNKNVVRSFDYVNTDSDNPAKKGSTLGAINNGKLQLLPADRLAIIHQAIAILDGTGYQIGNGEQISDADADRLASAKFGDSINVPVQLQTSRGDIND</sequence>
<dbReference type="Proteomes" id="UP000030361">
    <property type="component" value="Chromosome"/>
</dbReference>
<proteinExistence type="predicted"/>
<evidence type="ECO:0000313" key="2">
    <source>
        <dbReference type="Proteomes" id="UP000030361"/>
    </source>
</evidence>
<reference evidence="1 2" key="1">
    <citation type="journal article" date="2015" name="Genome Announc.">
        <title>Genome Sequence of Lactobacillus curieae CCTCC M 2011381T, a Novel Producer of Gamma-aminobutyric Acid.</title>
        <authorList>
            <person name="Wang Y."/>
            <person name="Wang Y."/>
            <person name="Lang C."/>
            <person name="Wei D."/>
            <person name="Xu P."/>
            <person name="Xie J."/>
        </authorList>
    </citation>
    <scope>NUCLEOTIDE SEQUENCE [LARGE SCALE GENOMIC DNA]</scope>
    <source>
        <strain evidence="1 2">CCTCC M 2011381</strain>
    </source>
</reference>
<protein>
    <submittedName>
        <fullName evidence="1">Uncharacterized protein</fullName>
    </submittedName>
</protein>
<organism evidence="1 2">
    <name type="scientific">Lentilactobacillus curieae</name>
    <dbReference type="NCBI Taxonomy" id="1138822"/>
    <lineage>
        <taxon>Bacteria</taxon>
        <taxon>Bacillati</taxon>
        <taxon>Bacillota</taxon>
        <taxon>Bacilli</taxon>
        <taxon>Lactobacillales</taxon>
        <taxon>Lactobacillaceae</taxon>
        <taxon>Lentilactobacillus</taxon>
    </lineage>
</organism>
<gene>
    <name evidence="1" type="ORF">PL11_002565</name>
</gene>
<name>A0A1S6QL23_9LACO</name>
<dbReference type="AlphaFoldDB" id="A0A1S6QL23"/>
<evidence type="ECO:0000313" key="1">
    <source>
        <dbReference type="EMBL" id="AQW22305.1"/>
    </source>
</evidence>
<dbReference type="EMBL" id="CP018906">
    <property type="protein sequence ID" value="AQW22305.1"/>
    <property type="molecule type" value="Genomic_DNA"/>
</dbReference>
<dbReference type="KEGG" id="lcu:PL11_002565"/>